<dbReference type="Pfam" id="PF00565">
    <property type="entry name" value="SNase"/>
    <property type="match status" value="1"/>
</dbReference>
<proteinExistence type="predicted"/>
<keyword evidence="3" id="KW-1185">Reference proteome</keyword>
<organism evidence="2 3">
    <name type="scientific">Atribacter laminatus</name>
    <dbReference type="NCBI Taxonomy" id="2847778"/>
    <lineage>
        <taxon>Bacteria</taxon>
        <taxon>Pseudomonadati</taxon>
        <taxon>Atribacterota</taxon>
        <taxon>Atribacteria</taxon>
        <taxon>Atribacterales</taxon>
        <taxon>Atribacteraceae</taxon>
        <taxon>Atribacter</taxon>
    </lineage>
</organism>
<evidence type="ECO:0000313" key="3">
    <source>
        <dbReference type="Proteomes" id="UP000594463"/>
    </source>
</evidence>
<dbReference type="InterPro" id="IPR016071">
    <property type="entry name" value="Staphylococal_nuclease_OB-fold"/>
</dbReference>
<dbReference type="InterPro" id="IPR035437">
    <property type="entry name" value="SNase_OB-fold_sf"/>
</dbReference>
<accession>A0A7T1AJ29</accession>
<dbReference type="RefSeq" id="WP_218112076.1">
    <property type="nucleotide sequence ID" value="NZ_CP065383.1"/>
</dbReference>
<evidence type="ECO:0000259" key="1">
    <source>
        <dbReference type="Pfam" id="PF00565"/>
    </source>
</evidence>
<dbReference type="EMBL" id="CP065383">
    <property type="protein sequence ID" value="QPM66844.1"/>
    <property type="molecule type" value="Genomic_DNA"/>
</dbReference>
<dbReference type="Proteomes" id="UP000594463">
    <property type="component" value="Chromosome"/>
</dbReference>
<evidence type="ECO:0000313" key="2">
    <source>
        <dbReference type="EMBL" id="QPM66844.1"/>
    </source>
</evidence>
<protein>
    <recommendedName>
        <fullName evidence="1">TNase-like domain-containing protein</fullName>
    </recommendedName>
</protein>
<sequence>MKWKIMFIFFLFIIVTFGELSFAQDGLIPVTIIRAPRPNIVVAEACCSKGNSQVRIKLAGIKPPLSQALTARQLKDYLRELIKRPGLSFGFALGHTKDEAIWVGYLYSYCSCGDNEDELLIINEDLIREGLAVVDTETAGRNVVNHLLYLQEQVQQEKKGLWAEKEIIQAKPSGSSGDDCPSCER</sequence>
<reference evidence="2 3" key="1">
    <citation type="journal article" date="2021" name="Nat. Commun.">
        <title>Isolation of a member of the candidate phylum Atribacteria reveals a unique cell membrane structure.</title>
        <authorList>
            <person name="Taiki K."/>
            <person name="Nobu M.K."/>
            <person name="Kusada H."/>
            <person name="Meng X.-Y."/>
            <person name="Hosoki N."/>
            <person name="Uematsu K."/>
            <person name="Yoshioka H."/>
            <person name="Kamagata Y."/>
            <person name="Tamaki H."/>
        </authorList>
    </citation>
    <scope>NUCLEOTIDE SEQUENCE [LARGE SCALE GENOMIC DNA]</scope>
    <source>
        <strain evidence="2 3">RT761</strain>
    </source>
</reference>
<dbReference type="SUPFAM" id="SSF50199">
    <property type="entry name" value="Staphylococcal nuclease"/>
    <property type="match status" value="1"/>
</dbReference>
<gene>
    <name evidence="2" type="ORF">RT761_00030</name>
</gene>
<feature type="domain" description="TNase-like" evidence="1">
    <location>
        <begin position="103"/>
        <end position="163"/>
    </location>
</feature>
<dbReference type="KEGG" id="alam:RT761_00030"/>
<dbReference type="AlphaFoldDB" id="A0A7T1AJ29"/>
<dbReference type="Gene3D" id="2.40.50.90">
    <property type="match status" value="1"/>
</dbReference>
<name>A0A7T1AJ29_ATRLM</name>